<evidence type="ECO:0000256" key="10">
    <source>
        <dbReference type="ARBA" id="ARBA00047899"/>
    </source>
</evidence>
<comment type="catalytic activity">
    <reaction evidence="11">
        <text>L-seryl-[protein] + ATP = O-phospho-L-seryl-[protein] + ADP + H(+)</text>
        <dbReference type="Rhea" id="RHEA:17989"/>
        <dbReference type="Rhea" id="RHEA-COMP:9863"/>
        <dbReference type="Rhea" id="RHEA-COMP:11604"/>
        <dbReference type="ChEBI" id="CHEBI:15378"/>
        <dbReference type="ChEBI" id="CHEBI:29999"/>
        <dbReference type="ChEBI" id="CHEBI:30616"/>
        <dbReference type="ChEBI" id="CHEBI:83421"/>
        <dbReference type="ChEBI" id="CHEBI:456216"/>
        <dbReference type="EC" id="2.7.11.1"/>
    </reaction>
</comment>
<proteinExistence type="predicted"/>
<organism evidence="13 14">
    <name type="scientific">Chlorella ohadii</name>
    <dbReference type="NCBI Taxonomy" id="2649997"/>
    <lineage>
        <taxon>Eukaryota</taxon>
        <taxon>Viridiplantae</taxon>
        <taxon>Chlorophyta</taxon>
        <taxon>core chlorophytes</taxon>
        <taxon>Trebouxiophyceae</taxon>
        <taxon>Chlorellales</taxon>
        <taxon>Chlorellaceae</taxon>
        <taxon>Chlorella clade</taxon>
        <taxon>Chlorella</taxon>
    </lineage>
</organism>
<dbReference type="Gene3D" id="2.130.10.30">
    <property type="entry name" value="Regulator of chromosome condensation 1/beta-lactamase-inhibitor protein II"/>
    <property type="match status" value="2"/>
</dbReference>
<accession>A0AAD5H8Q7</accession>
<evidence type="ECO:0000256" key="6">
    <source>
        <dbReference type="ARBA" id="ARBA00023136"/>
    </source>
</evidence>
<evidence type="ECO:0000313" key="14">
    <source>
        <dbReference type="Proteomes" id="UP001205105"/>
    </source>
</evidence>
<dbReference type="PROSITE" id="PS50012">
    <property type="entry name" value="RCC1_3"/>
    <property type="match status" value="2"/>
</dbReference>
<keyword evidence="7" id="KW-1015">Disulfide bond</keyword>
<keyword evidence="6" id="KW-0472">Membrane</keyword>
<evidence type="ECO:0000256" key="4">
    <source>
        <dbReference type="ARBA" id="ARBA00022729"/>
    </source>
</evidence>
<evidence type="ECO:0000256" key="7">
    <source>
        <dbReference type="ARBA" id="ARBA00023157"/>
    </source>
</evidence>
<comment type="subcellular location">
    <subcellularLocation>
        <location evidence="1">Membrane</location>
        <topology evidence="1">Single-pass type I membrane protein</topology>
    </subcellularLocation>
</comment>
<keyword evidence="5" id="KW-1133">Transmembrane helix</keyword>
<evidence type="ECO:0000256" key="9">
    <source>
        <dbReference type="ARBA" id="ARBA00023180"/>
    </source>
</evidence>
<gene>
    <name evidence="13" type="ORF">COHA_001544</name>
</gene>
<name>A0AAD5H8Q7_9CHLO</name>
<keyword evidence="8" id="KW-0675">Receptor</keyword>
<dbReference type="PANTHER" id="PTHR47460:SF1">
    <property type="entry name" value="SERINE_THREONINE-PROTEIN KINASE-LIKE PROTEIN ACR4"/>
    <property type="match status" value="1"/>
</dbReference>
<dbReference type="PANTHER" id="PTHR47460">
    <property type="entry name" value="SERINE/THREONINE-PROTEIN KINASE-LIKE PROTEIN ACR4"/>
    <property type="match status" value="1"/>
</dbReference>
<feature type="repeat" description="RCC1" evidence="12">
    <location>
        <begin position="297"/>
        <end position="352"/>
    </location>
</feature>
<comment type="catalytic activity">
    <reaction evidence="10">
        <text>L-threonyl-[protein] + ATP = O-phospho-L-threonyl-[protein] + ADP + H(+)</text>
        <dbReference type="Rhea" id="RHEA:46608"/>
        <dbReference type="Rhea" id="RHEA-COMP:11060"/>
        <dbReference type="Rhea" id="RHEA-COMP:11605"/>
        <dbReference type="ChEBI" id="CHEBI:15378"/>
        <dbReference type="ChEBI" id="CHEBI:30013"/>
        <dbReference type="ChEBI" id="CHEBI:30616"/>
        <dbReference type="ChEBI" id="CHEBI:61977"/>
        <dbReference type="ChEBI" id="CHEBI:456216"/>
        <dbReference type="EC" id="2.7.11.1"/>
    </reaction>
</comment>
<keyword evidence="4" id="KW-0732">Signal</keyword>
<dbReference type="Proteomes" id="UP001205105">
    <property type="component" value="Unassembled WGS sequence"/>
</dbReference>
<evidence type="ECO:0000256" key="1">
    <source>
        <dbReference type="ARBA" id="ARBA00004479"/>
    </source>
</evidence>
<dbReference type="InterPro" id="IPR000408">
    <property type="entry name" value="Reg_chr_condens"/>
</dbReference>
<dbReference type="InterPro" id="IPR009091">
    <property type="entry name" value="RCC1/BLIP-II"/>
</dbReference>
<keyword evidence="14" id="KW-1185">Reference proteome</keyword>
<dbReference type="AlphaFoldDB" id="A0AAD5H8Q7"/>
<evidence type="ECO:0000256" key="5">
    <source>
        <dbReference type="ARBA" id="ARBA00022989"/>
    </source>
</evidence>
<dbReference type="Pfam" id="PF00415">
    <property type="entry name" value="RCC1"/>
    <property type="match status" value="2"/>
</dbReference>
<dbReference type="EC" id="2.7.11.1" evidence="2"/>
<feature type="repeat" description="RCC1" evidence="12">
    <location>
        <begin position="353"/>
        <end position="403"/>
    </location>
</feature>
<evidence type="ECO:0000256" key="2">
    <source>
        <dbReference type="ARBA" id="ARBA00012513"/>
    </source>
</evidence>
<evidence type="ECO:0000256" key="3">
    <source>
        <dbReference type="ARBA" id="ARBA00022692"/>
    </source>
</evidence>
<dbReference type="Pfam" id="PF13540">
    <property type="entry name" value="RCC1_2"/>
    <property type="match status" value="1"/>
</dbReference>
<evidence type="ECO:0000256" key="12">
    <source>
        <dbReference type="PROSITE-ProRule" id="PRU00235"/>
    </source>
</evidence>
<keyword evidence="3" id="KW-0812">Transmembrane</keyword>
<comment type="caution">
    <text evidence="13">The sequence shown here is derived from an EMBL/GenBank/DDBJ whole genome shotgun (WGS) entry which is preliminary data.</text>
</comment>
<evidence type="ECO:0000313" key="13">
    <source>
        <dbReference type="EMBL" id="KAI7844895.1"/>
    </source>
</evidence>
<evidence type="ECO:0000256" key="11">
    <source>
        <dbReference type="ARBA" id="ARBA00048679"/>
    </source>
</evidence>
<evidence type="ECO:0000256" key="8">
    <source>
        <dbReference type="ARBA" id="ARBA00023170"/>
    </source>
</evidence>
<sequence length="411" mass="42494">MGSEDYELVAEPTAVMPSRSFRQLVAGDQHLCGIDAATGETVCWGCVLARPARFVKRLGAGAEAYASEKPLAVAGGHNFTQLSIGSHHACGVTAEKATFCWGSNRDFQLGVSNVGQSNVPLPVDGGLLFESISADDTHTCGVLLNASGVCFGLTGDGAAWCAGSNWMGGLGNDLESSTGDSAELVAVHGGLQVSSLVSGNDFTCGLLRSDNATANQTVYCWGDNVGGVMGDYRRCVNSSDPGLPTGDAANGCPVAADYRALHPVPVFPDFQFSLLSAGEQGTIAAQVCGIAAGTRQGQLYCWGSNSYGQLAAGLEAEDVYYLEPQLAQSEPPTNRFTSVSVGAQHVCAIAVDGTLFCAGNNEDGRLGIQDSLNFSTKLLPVAGGRTWAAVNAGNVHTCAIDAETRAAYCWG</sequence>
<dbReference type="SUPFAM" id="SSF50985">
    <property type="entry name" value="RCC1/BLIP-II"/>
    <property type="match status" value="1"/>
</dbReference>
<keyword evidence="9" id="KW-0325">Glycoprotein</keyword>
<dbReference type="GO" id="GO:0004674">
    <property type="term" value="F:protein serine/threonine kinase activity"/>
    <property type="evidence" value="ECO:0007669"/>
    <property type="project" value="UniProtKB-KW"/>
</dbReference>
<reference evidence="13" key="1">
    <citation type="submission" date="2020-11" db="EMBL/GenBank/DDBJ databases">
        <title>Chlorella ohadii genome sequencing and assembly.</title>
        <authorList>
            <person name="Murik O."/>
            <person name="Treves H."/>
            <person name="Kedem I."/>
            <person name="Shotland Y."/>
            <person name="Kaplan A."/>
        </authorList>
    </citation>
    <scope>NUCLEOTIDE SEQUENCE</scope>
    <source>
        <strain evidence="13">1</strain>
    </source>
</reference>
<dbReference type="GO" id="GO:0016020">
    <property type="term" value="C:membrane"/>
    <property type="evidence" value="ECO:0007669"/>
    <property type="project" value="UniProtKB-SubCell"/>
</dbReference>
<protein>
    <recommendedName>
        <fullName evidence="2">non-specific serine/threonine protein kinase</fullName>
        <ecNumber evidence="2">2.7.11.1</ecNumber>
    </recommendedName>
</protein>
<dbReference type="EMBL" id="JADXDR010000023">
    <property type="protein sequence ID" value="KAI7844895.1"/>
    <property type="molecule type" value="Genomic_DNA"/>
</dbReference>